<evidence type="ECO:0000313" key="2">
    <source>
        <dbReference type="EMBL" id="SPP91861.1"/>
    </source>
</evidence>
<evidence type="ECO:0000313" key="3">
    <source>
        <dbReference type="Proteomes" id="UP000246085"/>
    </source>
</evidence>
<evidence type="ECO:0000256" key="1">
    <source>
        <dbReference type="SAM" id="MobiDB-lite"/>
    </source>
</evidence>
<organism evidence="2 3">
    <name type="scientific">Bradyrhizobium vignae</name>
    <dbReference type="NCBI Taxonomy" id="1549949"/>
    <lineage>
        <taxon>Bacteria</taxon>
        <taxon>Pseudomonadati</taxon>
        <taxon>Pseudomonadota</taxon>
        <taxon>Alphaproteobacteria</taxon>
        <taxon>Hyphomicrobiales</taxon>
        <taxon>Nitrobacteraceae</taxon>
        <taxon>Bradyrhizobium</taxon>
    </lineage>
</organism>
<dbReference type="Proteomes" id="UP000246085">
    <property type="component" value="Chromosome BRAD3257"/>
</dbReference>
<protein>
    <submittedName>
        <fullName evidence="2">Uncharacterized protein</fullName>
    </submittedName>
</protein>
<accession>A0A2U3PRS2</accession>
<sequence length="72" mass="7651">MTRPLFQASEFGRDKSISPMDGFCGAAEGRGWVSLQAAASQEVSRASVSADPGSRIQHHTMREMGPGSAAQR</sequence>
<proteinExistence type="predicted"/>
<dbReference type="KEGG" id="bvz:BRAD3257_0703"/>
<gene>
    <name evidence="2" type="ORF">BRAD3257_0703</name>
</gene>
<name>A0A2U3PRS2_9BRAD</name>
<dbReference type="EMBL" id="LS398110">
    <property type="protein sequence ID" value="SPP91861.1"/>
    <property type="molecule type" value="Genomic_DNA"/>
</dbReference>
<reference evidence="2 3" key="1">
    <citation type="submission" date="2018-03" db="EMBL/GenBank/DDBJ databases">
        <authorList>
            <person name="Gully D."/>
        </authorList>
    </citation>
    <scope>NUCLEOTIDE SEQUENCE [LARGE SCALE GENOMIC DNA]</scope>
    <source>
        <strain evidence="2">ORS3257</strain>
    </source>
</reference>
<feature type="region of interest" description="Disordered" evidence="1">
    <location>
        <begin position="43"/>
        <end position="72"/>
    </location>
</feature>
<dbReference type="AlphaFoldDB" id="A0A2U3PRS2"/>